<evidence type="ECO:0000313" key="1">
    <source>
        <dbReference type="EMBL" id="MPM77321.1"/>
    </source>
</evidence>
<organism evidence="1">
    <name type="scientific">bioreactor metagenome</name>
    <dbReference type="NCBI Taxonomy" id="1076179"/>
    <lineage>
        <taxon>unclassified sequences</taxon>
        <taxon>metagenomes</taxon>
        <taxon>ecological metagenomes</taxon>
    </lineage>
</organism>
<dbReference type="AlphaFoldDB" id="A0A645CK39"/>
<name>A0A645CK39_9ZZZZ</name>
<gene>
    <name evidence="1" type="ORF">SDC9_124324</name>
</gene>
<dbReference type="EMBL" id="VSSQ01027867">
    <property type="protein sequence ID" value="MPM77321.1"/>
    <property type="molecule type" value="Genomic_DNA"/>
</dbReference>
<comment type="caution">
    <text evidence="1">The sequence shown here is derived from an EMBL/GenBank/DDBJ whole genome shotgun (WGS) entry which is preliminary data.</text>
</comment>
<accession>A0A645CK39</accession>
<sequence length="173" mass="19247">MTIREEAASFSTETVVTRPFTLQTLRPSEVIDRHNSSCPSRVAAIPERSSKSYTYPVTPSKTPDTRQPLSPVRIISRGVLAPQRNPIESMRMLLPAPVSPVRTVKPGAGSKSADFISAMFSICMPESMMMSLPVFVNKSLYARAEQERFFGGSKSYEYRVVAGQRTENLIPFK</sequence>
<reference evidence="1" key="1">
    <citation type="submission" date="2019-08" db="EMBL/GenBank/DDBJ databases">
        <authorList>
            <person name="Kucharzyk K."/>
            <person name="Murdoch R.W."/>
            <person name="Higgins S."/>
            <person name="Loffler F."/>
        </authorList>
    </citation>
    <scope>NUCLEOTIDE SEQUENCE</scope>
</reference>
<proteinExistence type="predicted"/>
<protein>
    <submittedName>
        <fullName evidence="1">Uncharacterized protein</fullName>
    </submittedName>
</protein>